<dbReference type="Pfam" id="PF20431">
    <property type="entry name" value="E_motif"/>
    <property type="match status" value="1"/>
</dbReference>
<proteinExistence type="predicted"/>
<dbReference type="FunFam" id="1.25.40.10:FF:000090">
    <property type="entry name" value="Pentatricopeptide repeat-containing protein, chloroplastic"/>
    <property type="match status" value="1"/>
</dbReference>
<sequence length="606" mass="68935">MKLTRSVSRHFAKTANPLPNYRRIRHDPIRELHAHYIRTLRHRYPNTMSQIIKSYALSQTSMYKAHFAFNEIHNPTLPIWNHMIRGLSNSDSPVDALHMFDKMRVRGFRGDNLTFIFLCKVSARVSDVLYGKRVHVHVLKLGFGSYLYVCNALIHMYGCCGDLCSSRRVFDEMGEKDLVSWNSMICGYSQCAKYEEVLGLFDVMRVENVTADAVTMVKVVLACSYLGEWKLVDSVVEYIEDNCVEIDVYLGNTLIDVYGRRGLIALSWDFFDRMNERNIVSWNAMIIWAAKSGDLIAAKNLFDKMPERDVVSWTSMITGYAWAKDYDDAIRLFQEMMMAKVKPDQVTIATILSANAHLGRLDVGKAIHDYIRKNNVKSDIYVENALIDMFCKCGSIEEALAVFHEMKQKDSVSWTSVITGLAINGDSNHALELFSQMVREGIRPIHGTFVGILLACVHAGLVDKGLEFFYSMEKDYNLVPETRHYGCVVDLFCRAGDVRGAYDFIKGVPIFVDVVVWRILLSGCKVHGDLVLAKTAWDKLFELDPSNGGDYILSSISYASADRWDDAMKIREMMDKGDVLKPLGWSTIESNHEVSNPSSIRRVEQL</sequence>
<dbReference type="PANTHER" id="PTHR47926:SF440">
    <property type="entry name" value="REPEAT-CONTAINING PROTEIN, PUTATIVE-RELATED"/>
    <property type="match status" value="1"/>
</dbReference>
<organism evidence="3 4">
    <name type="scientific">Buddleja alternifolia</name>
    <dbReference type="NCBI Taxonomy" id="168488"/>
    <lineage>
        <taxon>Eukaryota</taxon>
        <taxon>Viridiplantae</taxon>
        <taxon>Streptophyta</taxon>
        <taxon>Embryophyta</taxon>
        <taxon>Tracheophyta</taxon>
        <taxon>Spermatophyta</taxon>
        <taxon>Magnoliopsida</taxon>
        <taxon>eudicotyledons</taxon>
        <taxon>Gunneridae</taxon>
        <taxon>Pentapetalae</taxon>
        <taxon>asterids</taxon>
        <taxon>lamiids</taxon>
        <taxon>Lamiales</taxon>
        <taxon>Scrophulariaceae</taxon>
        <taxon>Buddlejeae</taxon>
        <taxon>Buddleja</taxon>
    </lineage>
</organism>
<evidence type="ECO:0000256" key="1">
    <source>
        <dbReference type="ARBA" id="ARBA00022737"/>
    </source>
</evidence>
<evidence type="ECO:0000256" key="2">
    <source>
        <dbReference type="PROSITE-ProRule" id="PRU00708"/>
    </source>
</evidence>
<dbReference type="NCBIfam" id="TIGR00756">
    <property type="entry name" value="PPR"/>
    <property type="match status" value="7"/>
</dbReference>
<dbReference type="Pfam" id="PF01535">
    <property type="entry name" value="PPR"/>
    <property type="match status" value="4"/>
</dbReference>
<dbReference type="FunFam" id="1.25.40.10:FF:000348">
    <property type="entry name" value="Pentatricopeptide repeat-containing protein chloroplastic"/>
    <property type="match status" value="1"/>
</dbReference>
<dbReference type="AlphaFoldDB" id="A0AAV6YDK5"/>
<dbReference type="GO" id="GO:0009451">
    <property type="term" value="P:RNA modification"/>
    <property type="evidence" value="ECO:0007669"/>
    <property type="project" value="InterPro"/>
</dbReference>
<dbReference type="PROSITE" id="PS51375">
    <property type="entry name" value="PPR"/>
    <property type="match status" value="6"/>
</dbReference>
<evidence type="ECO:0000313" key="3">
    <source>
        <dbReference type="EMBL" id="KAG8390287.1"/>
    </source>
</evidence>
<keyword evidence="4" id="KW-1185">Reference proteome</keyword>
<dbReference type="Pfam" id="PF12854">
    <property type="entry name" value="PPR_1"/>
    <property type="match status" value="1"/>
</dbReference>
<name>A0AAV6YDK5_9LAMI</name>
<dbReference type="FunFam" id="1.25.40.10:FF:000344">
    <property type="entry name" value="Pentatricopeptide repeat-containing protein"/>
    <property type="match status" value="1"/>
</dbReference>
<feature type="repeat" description="PPR" evidence="2">
    <location>
        <begin position="177"/>
        <end position="211"/>
    </location>
</feature>
<dbReference type="Gene3D" id="1.25.40.10">
    <property type="entry name" value="Tetratricopeptide repeat domain"/>
    <property type="match status" value="5"/>
</dbReference>
<dbReference type="InterPro" id="IPR002885">
    <property type="entry name" value="PPR_rpt"/>
</dbReference>
<feature type="repeat" description="PPR" evidence="2">
    <location>
        <begin position="379"/>
        <end position="409"/>
    </location>
</feature>
<dbReference type="InterPro" id="IPR046960">
    <property type="entry name" value="PPR_At4g14850-like_plant"/>
</dbReference>
<feature type="repeat" description="PPR" evidence="2">
    <location>
        <begin position="309"/>
        <end position="343"/>
    </location>
</feature>
<feature type="repeat" description="PPR" evidence="2">
    <location>
        <begin position="76"/>
        <end position="110"/>
    </location>
</feature>
<keyword evidence="1" id="KW-0677">Repeat</keyword>
<feature type="repeat" description="PPR" evidence="2">
    <location>
        <begin position="247"/>
        <end position="281"/>
    </location>
</feature>
<evidence type="ECO:0000313" key="4">
    <source>
        <dbReference type="Proteomes" id="UP000826271"/>
    </source>
</evidence>
<dbReference type="InterPro" id="IPR046848">
    <property type="entry name" value="E_motif"/>
</dbReference>
<dbReference type="GO" id="GO:0003723">
    <property type="term" value="F:RNA binding"/>
    <property type="evidence" value="ECO:0007669"/>
    <property type="project" value="InterPro"/>
</dbReference>
<dbReference type="InterPro" id="IPR011990">
    <property type="entry name" value="TPR-like_helical_dom_sf"/>
</dbReference>
<gene>
    <name evidence="3" type="ORF">BUALT_Bualt01G0067900</name>
</gene>
<reference evidence="3" key="1">
    <citation type="submission" date="2019-10" db="EMBL/GenBank/DDBJ databases">
        <authorList>
            <person name="Zhang R."/>
            <person name="Pan Y."/>
            <person name="Wang J."/>
            <person name="Ma R."/>
            <person name="Yu S."/>
        </authorList>
    </citation>
    <scope>NUCLEOTIDE SEQUENCE</scope>
    <source>
        <strain evidence="3">LA-IB0</strain>
        <tissue evidence="3">Leaf</tissue>
    </source>
</reference>
<dbReference type="Pfam" id="PF13041">
    <property type="entry name" value="PPR_2"/>
    <property type="match status" value="2"/>
</dbReference>
<dbReference type="PANTHER" id="PTHR47926">
    <property type="entry name" value="PENTATRICOPEPTIDE REPEAT-CONTAINING PROTEIN"/>
    <property type="match status" value="1"/>
</dbReference>
<protein>
    <submittedName>
        <fullName evidence="3">Uncharacterized protein</fullName>
    </submittedName>
</protein>
<feature type="repeat" description="PPR" evidence="2">
    <location>
        <begin position="410"/>
        <end position="444"/>
    </location>
</feature>
<accession>A0AAV6YDK5</accession>
<comment type="caution">
    <text evidence="3">The sequence shown here is derived from an EMBL/GenBank/DDBJ whole genome shotgun (WGS) entry which is preliminary data.</text>
</comment>
<dbReference type="Proteomes" id="UP000826271">
    <property type="component" value="Unassembled WGS sequence"/>
</dbReference>
<dbReference type="EMBL" id="WHWC01000001">
    <property type="protein sequence ID" value="KAG8390287.1"/>
    <property type="molecule type" value="Genomic_DNA"/>
</dbReference>